<dbReference type="PANTHER" id="PTHR15048">
    <property type="entry name" value="STARCH-BINDING DOMAIN-CONTAINING PROTEIN 1"/>
    <property type="match status" value="1"/>
</dbReference>
<feature type="region of interest" description="Disordered" evidence="1">
    <location>
        <begin position="381"/>
        <end position="443"/>
    </location>
</feature>
<dbReference type="GeneID" id="107430840"/>
<dbReference type="InterPro" id="IPR002044">
    <property type="entry name" value="CBM20"/>
</dbReference>
<dbReference type="SMART" id="SM01065">
    <property type="entry name" value="CBM_2"/>
    <property type="match status" value="1"/>
</dbReference>
<dbReference type="RefSeq" id="XP_015897196.3">
    <property type="nucleotide sequence ID" value="XM_016041710.4"/>
</dbReference>
<dbReference type="GO" id="GO:2001070">
    <property type="term" value="F:starch binding"/>
    <property type="evidence" value="ECO:0007669"/>
    <property type="project" value="InterPro"/>
</dbReference>
<evidence type="ECO:0000313" key="3">
    <source>
        <dbReference type="Proteomes" id="UP001652623"/>
    </source>
</evidence>
<dbReference type="Proteomes" id="UP001652623">
    <property type="component" value="Chromosome 6"/>
</dbReference>
<evidence type="ECO:0000256" key="1">
    <source>
        <dbReference type="SAM" id="MobiDB-lite"/>
    </source>
</evidence>
<feature type="compositionally biased region" description="Basic and acidic residues" evidence="1">
    <location>
        <begin position="416"/>
        <end position="437"/>
    </location>
</feature>
<dbReference type="KEGG" id="zju:107430840"/>
<dbReference type="Pfam" id="PF00686">
    <property type="entry name" value="CBM_20"/>
    <property type="match status" value="1"/>
</dbReference>
<dbReference type="InterPro" id="IPR013784">
    <property type="entry name" value="Carb-bd-like_fold"/>
</dbReference>
<proteinExistence type="predicted"/>
<dbReference type="SUPFAM" id="SSF49452">
    <property type="entry name" value="Starch-binding domain-like"/>
    <property type="match status" value="1"/>
</dbReference>
<feature type="compositionally biased region" description="Acidic residues" evidence="1">
    <location>
        <begin position="392"/>
        <end position="414"/>
    </location>
</feature>
<dbReference type="PROSITE" id="PS51166">
    <property type="entry name" value="CBM20"/>
    <property type="match status" value="1"/>
</dbReference>
<organism evidence="3 4">
    <name type="scientific">Ziziphus jujuba</name>
    <name type="common">Chinese jujube</name>
    <name type="synonym">Ziziphus sativa</name>
    <dbReference type="NCBI Taxonomy" id="326968"/>
    <lineage>
        <taxon>Eukaryota</taxon>
        <taxon>Viridiplantae</taxon>
        <taxon>Streptophyta</taxon>
        <taxon>Embryophyta</taxon>
        <taxon>Tracheophyta</taxon>
        <taxon>Spermatophyta</taxon>
        <taxon>Magnoliopsida</taxon>
        <taxon>eudicotyledons</taxon>
        <taxon>Gunneridae</taxon>
        <taxon>Pentapetalae</taxon>
        <taxon>rosids</taxon>
        <taxon>fabids</taxon>
        <taxon>Rosales</taxon>
        <taxon>Rhamnaceae</taxon>
        <taxon>Paliureae</taxon>
        <taxon>Ziziphus</taxon>
    </lineage>
</organism>
<dbReference type="GO" id="GO:0016020">
    <property type="term" value="C:membrane"/>
    <property type="evidence" value="ECO:0007669"/>
    <property type="project" value="TreeGrafter"/>
</dbReference>
<sequence length="468" mass="52336">MKALTSPASGFFVEPLCGERQRRDGFVNWPGETWFVRSQKVSGFGFLNLVLVKHRKAISPIACLPVNAQEGSEIADTQIQERYESKTVHVKFQLQKECMFGEHFLMVGDDPMFGLWDPESAIPLDWSEGHIWTVELDIPVGKSIQFKFLLKGKTGNITWQPGPDRIFQTWETIKMITVSENWENAESQKITEEERLSIQNEDNTEMMGVAENLAHLEEQMMLNVKNQSAIANSDAISADIPMVEPHKEQMIADNIATSQENRESIVADNISYPQQDPLKNASTEVHNDGRITFTAENSTIISNDDIIVGESILGNNGRAATVKDLESTDIEGNLINYDGSPVLVPGLTISSAVPTEDANQDGVESRIAFDGSVGAFEAKDHNVPETQPNENQLDEEQEPIDDPPEEETSDEVFISEEAKLVSELEEKPQLDRKEEPSPLRPVDNIFMEMDVPWGRKTLQNLLTKLGLL</sequence>
<feature type="domain" description="CBM20" evidence="2">
    <location>
        <begin position="82"/>
        <end position="184"/>
    </location>
</feature>
<dbReference type="CDD" id="cd05467">
    <property type="entry name" value="CBM20"/>
    <property type="match status" value="1"/>
</dbReference>
<dbReference type="InterPro" id="IPR013783">
    <property type="entry name" value="Ig-like_fold"/>
</dbReference>
<keyword evidence="3" id="KW-1185">Reference proteome</keyword>
<dbReference type="AlphaFoldDB" id="A0A6P4B552"/>
<dbReference type="Gene3D" id="2.60.40.10">
    <property type="entry name" value="Immunoglobulins"/>
    <property type="match status" value="1"/>
</dbReference>
<accession>A0A6P4B552</accession>
<evidence type="ECO:0000313" key="4">
    <source>
        <dbReference type="RefSeq" id="XP_015897196.3"/>
    </source>
</evidence>
<gene>
    <name evidence="4" type="primary">LOC107430840</name>
</gene>
<evidence type="ECO:0000259" key="2">
    <source>
        <dbReference type="PROSITE" id="PS51166"/>
    </source>
</evidence>
<name>A0A6P4B552_ZIZJJ</name>
<reference evidence="4" key="1">
    <citation type="submission" date="2025-08" db="UniProtKB">
        <authorList>
            <consortium name="RefSeq"/>
        </authorList>
    </citation>
    <scope>IDENTIFICATION</scope>
    <source>
        <tissue evidence="4">Seedling</tissue>
    </source>
</reference>
<dbReference type="PANTHER" id="PTHR15048:SF0">
    <property type="entry name" value="STARCH-BINDING DOMAIN-CONTAINING PROTEIN 1"/>
    <property type="match status" value="1"/>
</dbReference>
<protein>
    <submittedName>
        <fullName evidence="4">Uncharacterized protein LOC107430840</fullName>
    </submittedName>
</protein>